<dbReference type="VEuPathDB" id="AmoebaDB:KM1_011790"/>
<reference evidence="2 3" key="1">
    <citation type="submission" date="2016-05" db="EMBL/GenBank/DDBJ databases">
        <title>First whole genome sequencing of Entamoeba histolytica HM1:IMSS-clone-6.</title>
        <authorList>
            <person name="Mukherjee Avik.K."/>
            <person name="Izumyama S."/>
            <person name="Nakada-Tsukui K."/>
            <person name="Nozaki T."/>
        </authorList>
    </citation>
    <scope>NUCLEOTIDE SEQUENCE [LARGE SCALE GENOMIC DNA]</scope>
    <source>
        <strain evidence="2 3">HM1:IMSS clone 6</strain>
    </source>
</reference>
<keyword evidence="1" id="KW-0175">Coiled coil</keyword>
<dbReference type="Proteomes" id="UP000078387">
    <property type="component" value="Unassembled WGS sequence"/>
</dbReference>
<dbReference type="VEuPathDB" id="AmoebaDB:EHI7A_002950"/>
<comment type="caution">
    <text evidence="2">The sequence shown here is derived from an EMBL/GenBank/DDBJ whole genome shotgun (WGS) entry which is preliminary data.</text>
</comment>
<dbReference type="EMBL" id="BDEQ01000001">
    <property type="protein sequence ID" value="GAT95434.1"/>
    <property type="molecule type" value="Genomic_DNA"/>
</dbReference>
<gene>
    <name evidence="2" type="ORF">CL6EHI_158130</name>
</gene>
<evidence type="ECO:0000313" key="2">
    <source>
        <dbReference type="EMBL" id="GAT95434.1"/>
    </source>
</evidence>
<proteinExistence type="predicted"/>
<evidence type="ECO:0000313" key="3">
    <source>
        <dbReference type="Proteomes" id="UP000078387"/>
    </source>
</evidence>
<protein>
    <submittedName>
        <fullName evidence="2">Uncharacterized protein</fullName>
    </submittedName>
</protein>
<sequence length="156" mass="18324">MLLVFLIVIIGAFAQINEKTIQKELIKKVNEGVEMQKIYSDLDLLCKQNSIVKVKKIDIRKALDIEAERVASKIKAKIEKEKRELRKKRIETEMRQLRKDALLVKKLRFENSIERDKEALKLAKKSSPINSSFFKDAMKQTWRLKQKKLGINDKKQ</sequence>
<name>A0A5K1TYW6_ENTHI</name>
<dbReference type="OMA" id="KMDIRKA"/>
<feature type="coiled-coil region" evidence="1">
    <location>
        <begin position="71"/>
        <end position="100"/>
    </location>
</feature>
<dbReference type="VEuPathDB" id="AmoebaDB:EHI_158130"/>
<accession>A0A5K1TYW6</accession>
<dbReference type="VEuPathDB" id="AmoebaDB:EHI5A_007570"/>
<dbReference type="VEuPathDB" id="AmoebaDB:EHI8A_001620"/>
<evidence type="ECO:0000256" key="1">
    <source>
        <dbReference type="SAM" id="Coils"/>
    </source>
</evidence>
<organism evidence="2 3">
    <name type="scientific">Entamoeba histolytica</name>
    <dbReference type="NCBI Taxonomy" id="5759"/>
    <lineage>
        <taxon>Eukaryota</taxon>
        <taxon>Amoebozoa</taxon>
        <taxon>Evosea</taxon>
        <taxon>Archamoebae</taxon>
        <taxon>Mastigamoebida</taxon>
        <taxon>Entamoebidae</taxon>
        <taxon>Entamoeba</taxon>
    </lineage>
</organism>
<dbReference type="AlphaFoldDB" id="A0A5K1TYW6"/>